<organism evidence="2 3">
    <name type="scientific">Crepidotus variabilis</name>
    <dbReference type="NCBI Taxonomy" id="179855"/>
    <lineage>
        <taxon>Eukaryota</taxon>
        <taxon>Fungi</taxon>
        <taxon>Dikarya</taxon>
        <taxon>Basidiomycota</taxon>
        <taxon>Agaricomycotina</taxon>
        <taxon>Agaricomycetes</taxon>
        <taxon>Agaricomycetidae</taxon>
        <taxon>Agaricales</taxon>
        <taxon>Agaricineae</taxon>
        <taxon>Crepidotaceae</taxon>
        <taxon>Crepidotus</taxon>
    </lineage>
</organism>
<evidence type="ECO:0000313" key="3">
    <source>
        <dbReference type="Proteomes" id="UP000807306"/>
    </source>
</evidence>
<gene>
    <name evidence="2" type="ORF">CPB83DRAFT_900371</name>
</gene>
<keyword evidence="3" id="KW-1185">Reference proteome</keyword>
<evidence type="ECO:0000313" key="2">
    <source>
        <dbReference type="EMBL" id="KAF9521714.1"/>
    </source>
</evidence>
<proteinExistence type="predicted"/>
<dbReference type="AlphaFoldDB" id="A0A9P6E393"/>
<sequence>MSYVYNNEQAPLGRRSPSDDITRSSPQVVKEHTYHNQARQLVTVYTPTTGSIYWSVEGFNDGMPFSTINSPTGWSDAIRPAPYVRLYFDDRAPGWMAWTPKGARLPGTIIVNWINNDGRWVTRYTNPAGTDFWRVGGCFANHAFDAIKAPPGWQDAI</sequence>
<accession>A0A9P6E393</accession>
<feature type="region of interest" description="Disordered" evidence="1">
    <location>
        <begin position="1"/>
        <end position="25"/>
    </location>
</feature>
<comment type="caution">
    <text evidence="2">The sequence shown here is derived from an EMBL/GenBank/DDBJ whole genome shotgun (WGS) entry which is preliminary data.</text>
</comment>
<name>A0A9P6E393_9AGAR</name>
<evidence type="ECO:0000256" key="1">
    <source>
        <dbReference type="SAM" id="MobiDB-lite"/>
    </source>
</evidence>
<reference evidence="2" key="1">
    <citation type="submission" date="2020-11" db="EMBL/GenBank/DDBJ databases">
        <authorList>
            <consortium name="DOE Joint Genome Institute"/>
            <person name="Ahrendt S."/>
            <person name="Riley R."/>
            <person name="Andreopoulos W."/>
            <person name="Labutti K."/>
            <person name="Pangilinan J."/>
            <person name="Ruiz-Duenas F.J."/>
            <person name="Barrasa J.M."/>
            <person name="Sanchez-Garcia M."/>
            <person name="Camarero S."/>
            <person name="Miyauchi S."/>
            <person name="Serrano A."/>
            <person name="Linde D."/>
            <person name="Babiker R."/>
            <person name="Drula E."/>
            <person name="Ayuso-Fernandez I."/>
            <person name="Pacheco R."/>
            <person name="Padilla G."/>
            <person name="Ferreira P."/>
            <person name="Barriuso J."/>
            <person name="Kellner H."/>
            <person name="Castanera R."/>
            <person name="Alfaro M."/>
            <person name="Ramirez L."/>
            <person name="Pisabarro A.G."/>
            <person name="Kuo A."/>
            <person name="Tritt A."/>
            <person name="Lipzen A."/>
            <person name="He G."/>
            <person name="Yan M."/>
            <person name="Ng V."/>
            <person name="Cullen D."/>
            <person name="Martin F."/>
            <person name="Rosso M.-N."/>
            <person name="Henrissat B."/>
            <person name="Hibbett D."/>
            <person name="Martinez A.T."/>
            <person name="Grigoriev I.V."/>
        </authorList>
    </citation>
    <scope>NUCLEOTIDE SEQUENCE</scope>
    <source>
        <strain evidence="2">CBS 506.95</strain>
    </source>
</reference>
<protein>
    <submittedName>
        <fullName evidence="2">Uncharacterized protein</fullName>
    </submittedName>
</protein>
<dbReference type="Proteomes" id="UP000807306">
    <property type="component" value="Unassembled WGS sequence"/>
</dbReference>
<dbReference type="EMBL" id="MU157998">
    <property type="protein sequence ID" value="KAF9521714.1"/>
    <property type="molecule type" value="Genomic_DNA"/>
</dbReference>